<dbReference type="PANTHER" id="PTHR48094:SF11">
    <property type="entry name" value="GLUTATHIONE-INDEPENDENT GLYOXALASE HSP31-RELATED"/>
    <property type="match status" value="1"/>
</dbReference>
<evidence type="ECO:0000256" key="1">
    <source>
        <dbReference type="ARBA" id="ARBA00023016"/>
    </source>
</evidence>
<comment type="similarity">
    <text evidence="3">Belongs to the peptidase C56 family. HSP31-like subfamily.</text>
</comment>
<organism evidence="5 6">
    <name type="scientific">Duganella flavida</name>
    <dbReference type="NCBI Taxonomy" id="2692175"/>
    <lineage>
        <taxon>Bacteria</taxon>
        <taxon>Pseudomonadati</taxon>
        <taxon>Pseudomonadota</taxon>
        <taxon>Betaproteobacteria</taxon>
        <taxon>Burkholderiales</taxon>
        <taxon>Oxalobacteraceae</taxon>
        <taxon>Telluria group</taxon>
        <taxon>Duganella</taxon>
    </lineage>
</organism>
<keyword evidence="5" id="KW-0808">Transferase</keyword>
<dbReference type="PANTHER" id="PTHR48094">
    <property type="entry name" value="PROTEIN/NUCLEIC ACID DEGLYCASE DJ-1-RELATED"/>
    <property type="match status" value="1"/>
</dbReference>
<evidence type="ECO:0000313" key="6">
    <source>
        <dbReference type="Proteomes" id="UP000479335"/>
    </source>
</evidence>
<name>A0A6L8KH67_9BURK</name>
<comment type="caution">
    <text evidence="5">The sequence shown here is derived from an EMBL/GenBank/DDBJ whole genome shotgun (WGS) entry which is preliminary data.</text>
</comment>
<proteinExistence type="inferred from homology"/>
<reference evidence="5 6" key="1">
    <citation type="submission" date="2019-12" db="EMBL/GenBank/DDBJ databases">
        <title>Novel species isolated from a subtropical stream in China.</title>
        <authorList>
            <person name="Lu H."/>
        </authorList>
    </citation>
    <scope>NUCLEOTIDE SEQUENCE [LARGE SCALE GENOMIC DNA]</scope>
    <source>
        <strain evidence="5 6">FT135W</strain>
    </source>
</reference>
<dbReference type="Gene3D" id="3.40.50.880">
    <property type="match status" value="1"/>
</dbReference>
<dbReference type="CDD" id="cd03141">
    <property type="entry name" value="GATase1_Hsp31_like"/>
    <property type="match status" value="1"/>
</dbReference>
<keyword evidence="2" id="KW-0456">Lyase</keyword>
<dbReference type="GO" id="GO:0016740">
    <property type="term" value="F:transferase activity"/>
    <property type="evidence" value="ECO:0007669"/>
    <property type="project" value="UniProtKB-KW"/>
</dbReference>
<dbReference type="Pfam" id="PF01965">
    <property type="entry name" value="DJ-1_PfpI"/>
    <property type="match status" value="1"/>
</dbReference>
<dbReference type="RefSeq" id="WP_161009814.1">
    <property type="nucleotide sequence ID" value="NZ_WWCN01000026.1"/>
</dbReference>
<accession>A0A6L8KH67</accession>
<sequence length="226" mass="23966">MNTKHVLFILTNAAEIGPNKRATGYFFPEVAHPVEVFDHAGIAVEYASPLGGAIPEDGYDANDPAQLAFRNSAALRRLNHSRKLSEVDVRDYDAIFFPGGLGPMVDIAVDPDVKRAVLAAWEAGKIVAAVCHGPAAFLGVKLEDGTPLVHGRKLTSFSNDEEAGYAQADVPFALETALRAEGAEYASADVWQEKVVVDGRLMTGQNPASGGPLAKEIVKALQGEAA</sequence>
<feature type="domain" description="DJ-1/PfpI" evidence="4">
    <location>
        <begin position="29"/>
        <end position="219"/>
    </location>
</feature>
<dbReference type="EMBL" id="WWCN01000026">
    <property type="protein sequence ID" value="MYM26380.1"/>
    <property type="molecule type" value="Genomic_DNA"/>
</dbReference>
<evidence type="ECO:0000313" key="5">
    <source>
        <dbReference type="EMBL" id="MYM26380.1"/>
    </source>
</evidence>
<dbReference type="SUPFAM" id="SSF52317">
    <property type="entry name" value="Class I glutamine amidotransferase-like"/>
    <property type="match status" value="1"/>
</dbReference>
<dbReference type="GO" id="GO:0019243">
    <property type="term" value="P:methylglyoxal catabolic process to D-lactate via S-lactoyl-glutathione"/>
    <property type="evidence" value="ECO:0007669"/>
    <property type="project" value="TreeGrafter"/>
</dbReference>
<dbReference type="InterPro" id="IPR002818">
    <property type="entry name" value="DJ-1/PfpI"/>
</dbReference>
<dbReference type="GO" id="GO:0005737">
    <property type="term" value="C:cytoplasm"/>
    <property type="evidence" value="ECO:0007669"/>
    <property type="project" value="TreeGrafter"/>
</dbReference>
<keyword evidence="5" id="KW-0315">Glutamine amidotransferase</keyword>
<gene>
    <name evidence="5" type="ORF">GTP46_27495</name>
</gene>
<evidence type="ECO:0000256" key="2">
    <source>
        <dbReference type="ARBA" id="ARBA00023239"/>
    </source>
</evidence>
<evidence type="ECO:0000259" key="4">
    <source>
        <dbReference type="Pfam" id="PF01965"/>
    </source>
</evidence>
<dbReference type="GO" id="GO:0019172">
    <property type="term" value="F:glyoxalase III activity"/>
    <property type="evidence" value="ECO:0007669"/>
    <property type="project" value="TreeGrafter"/>
</dbReference>
<protein>
    <submittedName>
        <fullName evidence="5">Type 1 glutamine amidotransferase domain-containing protein</fullName>
    </submittedName>
</protein>
<dbReference type="InterPro" id="IPR029062">
    <property type="entry name" value="Class_I_gatase-like"/>
</dbReference>
<keyword evidence="6" id="KW-1185">Reference proteome</keyword>
<evidence type="ECO:0000256" key="3">
    <source>
        <dbReference type="ARBA" id="ARBA00038493"/>
    </source>
</evidence>
<keyword evidence="1" id="KW-0346">Stress response</keyword>
<dbReference type="AlphaFoldDB" id="A0A6L8KH67"/>
<dbReference type="InterPro" id="IPR050325">
    <property type="entry name" value="Prot/Nucl_acid_deglycase"/>
</dbReference>
<dbReference type="Proteomes" id="UP000479335">
    <property type="component" value="Unassembled WGS sequence"/>
</dbReference>